<dbReference type="InterPro" id="IPR003594">
    <property type="entry name" value="HATPase_dom"/>
</dbReference>
<evidence type="ECO:0000256" key="12">
    <source>
        <dbReference type="ARBA" id="ARBA00023012"/>
    </source>
</evidence>
<dbReference type="Gene3D" id="3.30.565.10">
    <property type="entry name" value="Histidine kinase-like ATPase, C-terminal domain"/>
    <property type="match status" value="1"/>
</dbReference>
<dbReference type="PRINTS" id="PR00344">
    <property type="entry name" value="BCTRLSENSOR"/>
</dbReference>
<dbReference type="InterPro" id="IPR003660">
    <property type="entry name" value="HAMP_dom"/>
</dbReference>
<dbReference type="InterPro" id="IPR005467">
    <property type="entry name" value="His_kinase_dom"/>
</dbReference>
<feature type="transmembrane region" description="Helical" evidence="14">
    <location>
        <begin position="100"/>
        <end position="122"/>
    </location>
</feature>
<dbReference type="Gene3D" id="6.10.340.10">
    <property type="match status" value="1"/>
</dbReference>
<keyword evidence="19" id="KW-1185">Reference proteome</keyword>
<feature type="transmembrane region" description="Helical" evidence="14">
    <location>
        <begin position="21"/>
        <end position="38"/>
    </location>
</feature>
<evidence type="ECO:0000313" key="19">
    <source>
        <dbReference type="Proteomes" id="UP000057158"/>
    </source>
</evidence>
<dbReference type="CDD" id="cd06225">
    <property type="entry name" value="HAMP"/>
    <property type="match status" value="1"/>
</dbReference>
<dbReference type="InterPro" id="IPR036097">
    <property type="entry name" value="HisK_dim/P_sf"/>
</dbReference>
<evidence type="ECO:0000259" key="17">
    <source>
        <dbReference type="PROSITE" id="PS50885"/>
    </source>
</evidence>
<keyword evidence="10" id="KW-0067">ATP-binding</keyword>
<evidence type="ECO:0000256" key="3">
    <source>
        <dbReference type="ARBA" id="ARBA00012438"/>
    </source>
</evidence>
<evidence type="ECO:0000256" key="5">
    <source>
        <dbReference type="ARBA" id="ARBA00022553"/>
    </source>
</evidence>
<accession>A0A0M4D2G6</accession>
<dbReference type="CDD" id="cd00082">
    <property type="entry name" value="HisKA"/>
    <property type="match status" value="1"/>
</dbReference>
<dbReference type="Pfam" id="PF00672">
    <property type="entry name" value="HAMP"/>
    <property type="match status" value="1"/>
</dbReference>
<evidence type="ECO:0000256" key="7">
    <source>
        <dbReference type="ARBA" id="ARBA00022692"/>
    </source>
</evidence>
<proteinExistence type="predicted"/>
<dbReference type="PANTHER" id="PTHR43065">
    <property type="entry name" value="SENSOR HISTIDINE KINASE"/>
    <property type="match status" value="1"/>
</dbReference>
<comment type="subcellular location">
    <subcellularLocation>
        <location evidence="2">Cell membrane</location>
        <topology evidence="2">Multi-pass membrane protein</topology>
    </subcellularLocation>
</comment>
<dbReference type="AlphaFoldDB" id="A0A0M4D2G6"/>
<feature type="domain" description="Histidine kinase" evidence="15">
    <location>
        <begin position="532"/>
        <end position="744"/>
    </location>
</feature>
<dbReference type="InterPro" id="IPR004358">
    <property type="entry name" value="Sig_transdc_His_kin-like_C"/>
</dbReference>
<dbReference type="CDD" id="cd00130">
    <property type="entry name" value="PAS"/>
    <property type="match status" value="1"/>
</dbReference>
<dbReference type="PATRIC" id="fig|1603606.3.peg.2948"/>
<dbReference type="InterPro" id="IPR000014">
    <property type="entry name" value="PAS"/>
</dbReference>
<dbReference type="SUPFAM" id="SSF55874">
    <property type="entry name" value="ATPase domain of HSP90 chaperone/DNA topoisomerase II/histidine kinase"/>
    <property type="match status" value="1"/>
</dbReference>
<protein>
    <recommendedName>
        <fullName evidence="3">histidine kinase</fullName>
        <ecNumber evidence="3">2.7.13.3</ecNumber>
    </recommendedName>
</protein>
<evidence type="ECO:0000256" key="4">
    <source>
        <dbReference type="ARBA" id="ARBA00022475"/>
    </source>
</evidence>
<dbReference type="SUPFAM" id="SSF55785">
    <property type="entry name" value="PYP-like sensor domain (PAS domain)"/>
    <property type="match status" value="1"/>
</dbReference>
<dbReference type="GO" id="GO:0005524">
    <property type="term" value="F:ATP binding"/>
    <property type="evidence" value="ECO:0007669"/>
    <property type="project" value="UniProtKB-KW"/>
</dbReference>
<evidence type="ECO:0000256" key="10">
    <source>
        <dbReference type="ARBA" id="ARBA00022840"/>
    </source>
</evidence>
<dbReference type="Pfam" id="PF02518">
    <property type="entry name" value="HATPase_c"/>
    <property type="match status" value="1"/>
</dbReference>
<dbReference type="OrthoDB" id="9781147at2"/>
<dbReference type="Pfam" id="PF00512">
    <property type="entry name" value="HisKA"/>
    <property type="match status" value="1"/>
</dbReference>
<evidence type="ECO:0000256" key="6">
    <source>
        <dbReference type="ARBA" id="ARBA00022679"/>
    </source>
</evidence>
<dbReference type="SUPFAM" id="SSF47384">
    <property type="entry name" value="Homodimeric domain of signal transducing histidine kinase"/>
    <property type="match status" value="1"/>
</dbReference>
<keyword evidence="6" id="KW-0808">Transferase</keyword>
<dbReference type="InterPro" id="IPR035965">
    <property type="entry name" value="PAS-like_dom_sf"/>
</dbReference>
<keyword evidence="8" id="KW-0547">Nucleotide-binding</keyword>
<dbReference type="Gene3D" id="1.10.287.130">
    <property type="match status" value="1"/>
</dbReference>
<keyword evidence="11 14" id="KW-1133">Transmembrane helix</keyword>
<keyword evidence="9 18" id="KW-0418">Kinase</keyword>
<dbReference type="SMART" id="SM00304">
    <property type="entry name" value="HAMP"/>
    <property type="match status" value="1"/>
</dbReference>
<evidence type="ECO:0000256" key="1">
    <source>
        <dbReference type="ARBA" id="ARBA00000085"/>
    </source>
</evidence>
<evidence type="ECO:0000256" key="2">
    <source>
        <dbReference type="ARBA" id="ARBA00004651"/>
    </source>
</evidence>
<dbReference type="KEGG" id="des:DSOUD_2715"/>
<sequence>MTSDTPPIQTEKTESRKRKREWILIFFIVVLVVIFSRFETQLFELTSKFPQSNSILVMALINVNILLIILFLFLIFRNLFKLILERRRGTPGARLRSKLVIAFIALSLVPTMLLFFVSAGFITNSIENWFNSQIESSLQESLEVAQTYYKNSAANALYYAEQLARIAKENKLLNQENLPALRELIKLKQQEYNLGIVEVFSSTLEELVRAANPQVPIAEFTDPGSDNIREALQGNRFTRITPIGRADLIRGIVPIYSNWNPNDVVGVMVVNYYVPYSLVNKMKEISTSFEQYKETKLLKKKIKKGYVIVLLLIALVIIFLATWFGFHLARGITVPIQELAMATNRIAAGDLDVRIDVRSDDEIGTLVDAFNQMTADLRNGQQTIREANRELQSSNFELDQRRRYMEIVLKNVTAGVISVDKQGNITTINKSAEKLLRIKPGKVIGKNFRTVVSNEHLPLIKDFLKDLLDSGKDSIRKQVTIPVQDSKVTLLVNVTTLRDETGEFMGTVVVFDDLTQLLKAQRMAAWREVARRIAHEIKNPLTPIQLSAQRLRRRYLDRFGEDDLVFDECTMMIIKQVDELKNLVNEFSNFARLPASNPTPNNLNEIIGEALILYQEGHKEINFSFSPDPAIPVFSLDRDQVKRVFINLIENAVAAIDEEGTIEVESNYNPDMQMVTFSVADNGCGIPPEDKPRLFEPYFSTKKAGTGLGLAIVSTIISDHNGYIRVKDNHPKGTRFIVELPVNGDNLQA</sequence>
<dbReference type="InterPro" id="IPR013767">
    <property type="entry name" value="PAS_fold"/>
</dbReference>
<dbReference type="Pfam" id="PF00989">
    <property type="entry name" value="PAS"/>
    <property type="match status" value="1"/>
</dbReference>
<dbReference type="InterPro" id="IPR017232">
    <property type="entry name" value="NtrY"/>
</dbReference>
<dbReference type="Pfam" id="PF19312">
    <property type="entry name" value="NtrY_N"/>
    <property type="match status" value="1"/>
</dbReference>
<evidence type="ECO:0000256" key="13">
    <source>
        <dbReference type="ARBA" id="ARBA00023136"/>
    </source>
</evidence>
<evidence type="ECO:0000256" key="9">
    <source>
        <dbReference type="ARBA" id="ARBA00022777"/>
    </source>
</evidence>
<dbReference type="GO" id="GO:0000155">
    <property type="term" value="F:phosphorelay sensor kinase activity"/>
    <property type="evidence" value="ECO:0007669"/>
    <property type="project" value="InterPro"/>
</dbReference>
<evidence type="ECO:0000259" key="15">
    <source>
        <dbReference type="PROSITE" id="PS50109"/>
    </source>
</evidence>
<dbReference type="PROSITE" id="PS50109">
    <property type="entry name" value="HIS_KIN"/>
    <property type="match status" value="1"/>
</dbReference>
<dbReference type="RefSeq" id="WP_053551470.1">
    <property type="nucleotide sequence ID" value="NZ_CP010802.1"/>
</dbReference>
<dbReference type="InterPro" id="IPR045671">
    <property type="entry name" value="NtrY-like_N"/>
</dbReference>
<dbReference type="SMART" id="SM00388">
    <property type="entry name" value="HisKA"/>
    <property type="match status" value="1"/>
</dbReference>
<evidence type="ECO:0000313" key="18">
    <source>
        <dbReference type="EMBL" id="ALC17465.1"/>
    </source>
</evidence>
<dbReference type="GO" id="GO:0006355">
    <property type="term" value="P:regulation of DNA-templated transcription"/>
    <property type="evidence" value="ECO:0007669"/>
    <property type="project" value="InterPro"/>
</dbReference>
<dbReference type="InterPro" id="IPR003661">
    <property type="entry name" value="HisK_dim/P_dom"/>
</dbReference>
<keyword evidence="7 14" id="KW-0812">Transmembrane</keyword>
<comment type="catalytic activity">
    <reaction evidence="1">
        <text>ATP + protein L-histidine = ADP + protein N-phospho-L-histidine.</text>
        <dbReference type="EC" id="2.7.13.3"/>
    </reaction>
</comment>
<feature type="transmembrane region" description="Helical" evidence="14">
    <location>
        <begin position="306"/>
        <end position="326"/>
    </location>
</feature>
<dbReference type="Proteomes" id="UP000057158">
    <property type="component" value="Chromosome"/>
</dbReference>
<reference evidence="18 19" key="1">
    <citation type="submission" date="2015-07" db="EMBL/GenBank/DDBJ databases">
        <title>Isolation and Genomic Characterization of a Novel Halophilic Metal-Reducing Deltaproteobacterium from the Deep Subsurface.</title>
        <authorList>
            <person name="Badalamenti J.P."/>
            <person name="Summers Z.M."/>
            <person name="Gralnick J.A."/>
            <person name="Bond D.R."/>
        </authorList>
    </citation>
    <scope>NUCLEOTIDE SEQUENCE [LARGE SCALE GENOMIC DNA]</scope>
    <source>
        <strain evidence="18 19">WTL</strain>
    </source>
</reference>
<dbReference type="EMBL" id="CP010802">
    <property type="protein sequence ID" value="ALC17465.1"/>
    <property type="molecule type" value="Genomic_DNA"/>
</dbReference>
<dbReference type="GO" id="GO:0005886">
    <property type="term" value="C:plasma membrane"/>
    <property type="evidence" value="ECO:0007669"/>
    <property type="project" value="UniProtKB-SubCell"/>
</dbReference>
<feature type="domain" description="HAMP" evidence="17">
    <location>
        <begin position="330"/>
        <end position="382"/>
    </location>
</feature>
<dbReference type="PROSITE" id="PS50885">
    <property type="entry name" value="HAMP"/>
    <property type="match status" value="1"/>
</dbReference>
<dbReference type="InterPro" id="IPR036890">
    <property type="entry name" value="HATPase_C_sf"/>
</dbReference>
<dbReference type="Gene3D" id="3.30.450.20">
    <property type="entry name" value="PAS domain"/>
    <property type="match status" value="1"/>
</dbReference>
<dbReference type="SMART" id="SM00387">
    <property type="entry name" value="HATPase_c"/>
    <property type="match status" value="1"/>
</dbReference>
<dbReference type="STRING" id="1603606.DSOUD_2715"/>
<name>A0A0M4D2G6_9BACT</name>
<feature type="domain" description="PAS" evidence="16">
    <location>
        <begin position="401"/>
        <end position="471"/>
    </location>
</feature>
<gene>
    <name evidence="18" type="ORF">DSOUD_2715</name>
</gene>
<dbReference type="PIRSF" id="PIRSF037532">
    <property type="entry name" value="STHK_NtrY"/>
    <property type="match status" value="1"/>
</dbReference>
<organism evidence="18 19">
    <name type="scientific">Desulfuromonas soudanensis</name>
    <dbReference type="NCBI Taxonomy" id="1603606"/>
    <lineage>
        <taxon>Bacteria</taxon>
        <taxon>Pseudomonadati</taxon>
        <taxon>Thermodesulfobacteriota</taxon>
        <taxon>Desulfuromonadia</taxon>
        <taxon>Desulfuromonadales</taxon>
        <taxon>Desulfuromonadaceae</taxon>
        <taxon>Desulfuromonas</taxon>
    </lineage>
</organism>
<keyword evidence="12" id="KW-0902">Two-component regulatory system</keyword>
<dbReference type="SMART" id="SM00091">
    <property type="entry name" value="PAS"/>
    <property type="match status" value="1"/>
</dbReference>
<evidence type="ECO:0000256" key="11">
    <source>
        <dbReference type="ARBA" id="ARBA00022989"/>
    </source>
</evidence>
<evidence type="ECO:0000256" key="8">
    <source>
        <dbReference type="ARBA" id="ARBA00022741"/>
    </source>
</evidence>
<feature type="transmembrane region" description="Helical" evidence="14">
    <location>
        <begin position="58"/>
        <end position="80"/>
    </location>
</feature>
<keyword evidence="4" id="KW-1003">Cell membrane</keyword>
<evidence type="ECO:0000259" key="16">
    <source>
        <dbReference type="PROSITE" id="PS50112"/>
    </source>
</evidence>
<dbReference type="PANTHER" id="PTHR43065:SF42">
    <property type="entry name" value="TWO-COMPONENT SENSOR PPRA"/>
    <property type="match status" value="1"/>
</dbReference>
<dbReference type="EC" id="2.7.13.3" evidence="3"/>
<dbReference type="PROSITE" id="PS50112">
    <property type="entry name" value="PAS"/>
    <property type="match status" value="1"/>
</dbReference>
<keyword evidence="5" id="KW-0597">Phosphoprotein</keyword>
<dbReference type="SUPFAM" id="SSF158472">
    <property type="entry name" value="HAMP domain-like"/>
    <property type="match status" value="1"/>
</dbReference>
<dbReference type="NCBIfam" id="TIGR00229">
    <property type="entry name" value="sensory_box"/>
    <property type="match status" value="1"/>
</dbReference>
<evidence type="ECO:0000256" key="14">
    <source>
        <dbReference type="SAM" id="Phobius"/>
    </source>
</evidence>
<keyword evidence="13 14" id="KW-0472">Membrane</keyword>